<dbReference type="SUPFAM" id="SSF56954">
    <property type="entry name" value="Outer membrane efflux proteins (OEP)"/>
    <property type="match status" value="1"/>
</dbReference>
<dbReference type="GO" id="GO:0016020">
    <property type="term" value="C:membrane"/>
    <property type="evidence" value="ECO:0007669"/>
    <property type="project" value="UniProtKB-SubCell"/>
</dbReference>
<dbReference type="EMBL" id="CP002543">
    <property type="protein sequence ID" value="ADY73506.1"/>
    <property type="molecule type" value="Genomic_DNA"/>
</dbReference>
<keyword evidence="3 6" id="KW-1133">Transmembrane helix</keyword>
<organism evidence="8 9">
    <name type="scientific">Desulfurobacterium thermolithotrophum (strain DSM 11699 / BSA)</name>
    <dbReference type="NCBI Taxonomy" id="868864"/>
    <lineage>
        <taxon>Bacteria</taxon>
        <taxon>Pseudomonadati</taxon>
        <taxon>Aquificota</taxon>
        <taxon>Aquificia</taxon>
        <taxon>Desulfurobacteriales</taxon>
        <taxon>Desulfurobacteriaceae</taxon>
        <taxon>Desulfurobacterium</taxon>
    </lineage>
</organism>
<sequence>MKKLFSIVGFLLIAFITFSLFYYFYQRHIYVITDDAFQMADVVSVSTQDASGKIVKLFKKEYESVSKEEPLFKVDDSLYRKDVEILKAKLESLKQKKKELSEKLSRLKEQLPADVKISKENLKALEKKLNQLKYQELMEKTNYETSTQKAESSLKAAEKGLEAAKVSFNHWKNQYNRYKRLYKKRIISKEQLEEVELAYKEALYKLESAKARLQAAKGDLENAKSLKNRIAIIRKQQEEVKNKIEALKEQVKISKANLKKINELSHSIRQLEEDIKSIESQIEKAKILLSHTLVKSPVEGFIAKKWKEEGDFISPGLPVYSIYNSKSFFVLAWIEEDKIKDIKVGNKVKVELEVCKKTFKGKVYSIGTSAGSIFSLIPRDTSQGEYTKVTQRIPVKIKVEKVPPVCIKPGTNVTVYIKKRQQ</sequence>
<evidence type="ECO:0000313" key="8">
    <source>
        <dbReference type="EMBL" id="ADY73506.1"/>
    </source>
</evidence>
<reference evidence="9" key="2">
    <citation type="submission" date="2011-02" db="EMBL/GenBank/DDBJ databases">
        <title>The complete genome of Desulfurobacterium thermolithotrophum DSM 11699.</title>
        <authorList>
            <consortium name="US DOE Joint Genome Institute (JGI-PGF)"/>
            <person name="Lucas S."/>
            <person name="Copeland A."/>
            <person name="Lapidus A."/>
            <person name="Bruce D."/>
            <person name="Goodwin L."/>
            <person name="Pitluck S."/>
            <person name="Kyrpides N."/>
            <person name="Mavromatis K."/>
            <person name="Pagani I."/>
            <person name="Ivanova N."/>
            <person name="Mikhailova N."/>
            <person name="Daligault H."/>
            <person name="Detter J.C."/>
            <person name="Tapia R."/>
            <person name="Han C."/>
            <person name="Land M."/>
            <person name="Hauser L."/>
            <person name="Markowitz V."/>
            <person name="Cheng J.-F."/>
            <person name="Hugenholtz P."/>
            <person name="Woyke T."/>
            <person name="Wu D."/>
            <person name="Spring S."/>
            <person name="Brambilla E."/>
            <person name="Klenk H.-P."/>
            <person name="Eisen J.A."/>
        </authorList>
    </citation>
    <scope>NUCLEOTIDE SEQUENCE [LARGE SCALE GENOMIC DNA]</scope>
    <source>
        <strain evidence="9">DSM 11699 / BSA</strain>
    </source>
</reference>
<accession>F0S3T4</accession>
<dbReference type="eggNOG" id="COG1566">
    <property type="taxonomic scope" value="Bacteria"/>
</dbReference>
<dbReference type="PANTHER" id="PTHR30386">
    <property type="entry name" value="MEMBRANE FUSION SUBUNIT OF EMRAB-TOLC MULTIDRUG EFFLUX PUMP"/>
    <property type="match status" value="1"/>
</dbReference>
<keyword evidence="4 6" id="KW-0472">Membrane</keyword>
<keyword evidence="5" id="KW-0175">Coiled coil</keyword>
<dbReference type="InterPro" id="IPR058634">
    <property type="entry name" value="AaeA-lik-b-barrel"/>
</dbReference>
<dbReference type="InParanoid" id="F0S3T4"/>
<dbReference type="Gene3D" id="1.10.287.470">
    <property type="entry name" value="Helix hairpin bin"/>
    <property type="match status" value="1"/>
</dbReference>
<keyword evidence="2 6" id="KW-0812">Transmembrane</keyword>
<evidence type="ECO:0000256" key="4">
    <source>
        <dbReference type="ARBA" id="ARBA00023136"/>
    </source>
</evidence>
<evidence type="ECO:0000259" key="7">
    <source>
        <dbReference type="Pfam" id="PF25963"/>
    </source>
</evidence>
<gene>
    <name evidence="8" type="ordered locus">Dester_0866</name>
</gene>
<dbReference type="AlphaFoldDB" id="F0S3T4"/>
<dbReference type="OrthoDB" id="9811754at2"/>
<proteinExistence type="predicted"/>
<reference evidence="8 9" key="1">
    <citation type="journal article" date="2011" name="Stand. Genomic Sci.">
        <title>Complete genome sequence of the thermophilic sulfur-reducer Desulfurobacterium thermolithotrophum type strain (BSA(T)) from a deep-sea hydrothermal vent.</title>
        <authorList>
            <person name="Goker M."/>
            <person name="Daligault H."/>
            <person name="Mwirichia R."/>
            <person name="Lapidus A."/>
            <person name="Lucas S."/>
            <person name="Deshpande S."/>
            <person name="Pagani I."/>
            <person name="Tapia R."/>
            <person name="Cheng J.F."/>
            <person name="Goodwin L."/>
            <person name="Pitluck S."/>
            <person name="Liolios K."/>
            <person name="Ivanova N."/>
            <person name="Mavromatis K."/>
            <person name="Mikhailova N."/>
            <person name="Pati A."/>
            <person name="Chen A."/>
            <person name="Palaniappan K."/>
            <person name="Han C."/>
            <person name="Land M."/>
            <person name="Hauser L."/>
            <person name="Pan C."/>
            <person name="Brambilla E.M."/>
            <person name="Rohde M."/>
            <person name="Spring S."/>
            <person name="Sikorski J."/>
            <person name="Wirth R."/>
            <person name="Detter J.C."/>
            <person name="Woyke T."/>
            <person name="Bristow J."/>
            <person name="Eisen J.A."/>
            <person name="Markowitz V."/>
            <person name="Hugenholtz P."/>
            <person name="Kyrpides N.C."/>
            <person name="Klenk H.P."/>
        </authorList>
    </citation>
    <scope>NUCLEOTIDE SEQUENCE [LARGE SCALE GENOMIC DNA]</scope>
    <source>
        <strain evidence="9">DSM 11699 / BSA</strain>
    </source>
</reference>
<dbReference type="PANTHER" id="PTHR30386:SF26">
    <property type="entry name" value="TRANSPORT PROTEIN COMB"/>
    <property type="match status" value="1"/>
</dbReference>
<evidence type="ECO:0000256" key="5">
    <source>
        <dbReference type="SAM" id="Coils"/>
    </source>
</evidence>
<feature type="transmembrane region" description="Helical" evidence="6">
    <location>
        <begin position="7"/>
        <end position="25"/>
    </location>
</feature>
<dbReference type="RefSeq" id="WP_013638459.1">
    <property type="nucleotide sequence ID" value="NC_015185.1"/>
</dbReference>
<dbReference type="Proteomes" id="UP000007102">
    <property type="component" value="Chromosome"/>
</dbReference>
<evidence type="ECO:0000256" key="6">
    <source>
        <dbReference type="SAM" id="Phobius"/>
    </source>
</evidence>
<evidence type="ECO:0000256" key="3">
    <source>
        <dbReference type="ARBA" id="ARBA00022989"/>
    </source>
</evidence>
<evidence type="ECO:0000256" key="2">
    <source>
        <dbReference type="ARBA" id="ARBA00022692"/>
    </source>
</evidence>
<comment type="subcellular location">
    <subcellularLocation>
        <location evidence="1">Membrane</location>
        <topology evidence="1">Single-pass membrane protein</topology>
    </subcellularLocation>
</comment>
<protein>
    <submittedName>
        <fullName evidence="8">Secretion protein HlyD family protein</fullName>
    </submittedName>
</protein>
<dbReference type="STRING" id="868864.Dester_0866"/>
<dbReference type="Pfam" id="PF25963">
    <property type="entry name" value="Beta-barrel_AAEA"/>
    <property type="match status" value="1"/>
</dbReference>
<dbReference type="KEGG" id="dte:Dester_0866"/>
<evidence type="ECO:0000313" key="9">
    <source>
        <dbReference type="Proteomes" id="UP000007102"/>
    </source>
</evidence>
<evidence type="ECO:0000256" key="1">
    <source>
        <dbReference type="ARBA" id="ARBA00004167"/>
    </source>
</evidence>
<name>F0S3T4_DESTD</name>
<dbReference type="SUPFAM" id="SSF111369">
    <property type="entry name" value="HlyD-like secretion proteins"/>
    <property type="match status" value="1"/>
</dbReference>
<feature type="domain" description="p-hydroxybenzoic acid efflux pump subunit AaeA-like beta-barrel" evidence="7">
    <location>
        <begin position="327"/>
        <end position="417"/>
    </location>
</feature>
<dbReference type="HOGENOM" id="CLU_018816_15_1_0"/>
<dbReference type="Gene3D" id="2.40.30.170">
    <property type="match status" value="1"/>
</dbReference>
<feature type="coiled-coil region" evidence="5">
    <location>
        <begin position="83"/>
        <end position="135"/>
    </location>
</feature>
<dbReference type="InterPro" id="IPR050739">
    <property type="entry name" value="MFP"/>
</dbReference>
<keyword evidence="9" id="KW-1185">Reference proteome</keyword>
<feature type="coiled-coil region" evidence="5">
    <location>
        <begin position="192"/>
        <end position="288"/>
    </location>
</feature>